<name>A0A7W9UFZ7_9NOCA</name>
<dbReference type="PANTHER" id="PTHR38733">
    <property type="entry name" value="PROTEIN MCRC"/>
    <property type="match status" value="1"/>
</dbReference>
<gene>
    <name evidence="1" type="ORF">BJY24_000586</name>
</gene>
<dbReference type="EMBL" id="JACHIT010000001">
    <property type="protein sequence ID" value="MBB5911719.1"/>
    <property type="molecule type" value="Genomic_DNA"/>
</dbReference>
<dbReference type="PANTHER" id="PTHR38733:SF1">
    <property type="entry name" value="TYPE IV METHYL-DIRECTED RESTRICTION ENZYME ECOKMCRBC"/>
    <property type="match status" value="1"/>
</dbReference>
<sequence length="394" mass="44440">MRPAIDLVEWGKPQVLDLTDEEYETLSALDLVTVSRKSPHGFAVKPGRKVGSVRAGGMQVNVRPKVADIKRLLFFIGYCSNPSMWRDEFVRLEKAEGLFPAVAESFVRLASRAVEQGLLQGYTTRADRLSVIRGRVHFRDQLTKNFGLPLPVAVEFDDFTTDTTENSIVLLAALRLLSMPDIGVNARQRLSRIRLLMDDITVPSKSIGRPKWRPNRLNVRYHDVLRLSEVILDNSSFDQRNGPLAVSGFMFDMWRVYEDFVTGSISMAMRQFGGHAETQSEHFVDKASRIRFRPDLVWRDNNGSPVAVVDAKYKAERPKGFPEADLYQMLTYCSVLNLKEGHLVYAKGNEPARVHEIRNCGITIHCHALDLGLPPRELLQTIDSLAGAILHKTP</sequence>
<comment type="caution">
    <text evidence="1">The sequence shown here is derived from an EMBL/GenBank/DDBJ whole genome shotgun (WGS) entry which is preliminary data.</text>
</comment>
<evidence type="ECO:0000313" key="1">
    <source>
        <dbReference type="EMBL" id="MBB5911719.1"/>
    </source>
</evidence>
<evidence type="ECO:0000313" key="2">
    <source>
        <dbReference type="Proteomes" id="UP000540412"/>
    </source>
</evidence>
<dbReference type="Gene3D" id="3.90.320.10">
    <property type="match status" value="1"/>
</dbReference>
<dbReference type="Proteomes" id="UP000540412">
    <property type="component" value="Unassembled WGS sequence"/>
</dbReference>
<protein>
    <submittedName>
        <fullName evidence="1">5-methylcytosine-specific restriction enzyme subunit McrC</fullName>
    </submittedName>
</protein>
<proteinExistence type="predicted"/>
<dbReference type="AlphaFoldDB" id="A0A7W9UFZ7"/>
<accession>A0A7W9UFZ7</accession>
<dbReference type="Pfam" id="PF10117">
    <property type="entry name" value="McrBC"/>
    <property type="match status" value="1"/>
</dbReference>
<dbReference type="InterPro" id="IPR019292">
    <property type="entry name" value="McrC"/>
</dbReference>
<reference evidence="1 2" key="1">
    <citation type="submission" date="2020-08" db="EMBL/GenBank/DDBJ databases">
        <title>Sequencing the genomes of 1000 actinobacteria strains.</title>
        <authorList>
            <person name="Klenk H.-P."/>
        </authorList>
    </citation>
    <scope>NUCLEOTIDE SEQUENCE [LARGE SCALE GENOMIC DNA]</scope>
    <source>
        <strain evidence="1 2">DSM 43582</strain>
    </source>
</reference>
<dbReference type="RefSeq" id="WP_083905544.1">
    <property type="nucleotide sequence ID" value="NZ_JACHIT010000001.1"/>
</dbReference>
<dbReference type="InterPro" id="IPR011604">
    <property type="entry name" value="PDDEXK-like_dom_sf"/>
</dbReference>
<organism evidence="1 2">
    <name type="scientific">Nocardia transvalensis</name>
    <dbReference type="NCBI Taxonomy" id="37333"/>
    <lineage>
        <taxon>Bacteria</taxon>
        <taxon>Bacillati</taxon>
        <taxon>Actinomycetota</taxon>
        <taxon>Actinomycetes</taxon>
        <taxon>Mycobacteriales</taxon>
        <taxon>Nocardiaceae</taxon>
        <taxon>Nocardia</taxon>
    </lineage>
</organism>
<keyword evidence="2" id="KW-1185">Reference proteome</keyword>